<dbReference type="RefSeq" id="XP_030849386.1">
    <property type="nucleotide sequence ID" value="XM_030993526.1"/>
</dbReference>
<feature type="compositionally biased region" description="Basic and acidic residues" evidence="1">
    <location>
        <begin position="260"/>
        <end position="293"/>
    </location>
</feature>
<proteinExistence type="predicted"/>
<organism evidence="3 4">
    <name type="scientific">Strongylocentrotus purpuratus</name>
    <name type="common">Purple sea urchin</name>
    <dbReference type="NCBI Taxonomy" id="7668"/>
    <lineage>
        <taxon>Eukaryota</taxon>
        <taxon>Metazoa</taxon>
        <taxon>Echinodermata</taxon>
        <taxon>Eleutherozoa</taxon>
        <taxon>Echinozoa</taxon>
        <taxon>Echinoidea</taxon>
        <taxon>Euechinoidea</taxon>
        <taxon>Echinacea</taxon>
        <taxon>Camarodonta</taxon>
        <taxon>Echinidea</taxon>
        <taxon>Strongylocentrotidae</taxon>
        <taxon>Strongylocentrotus</taxon>
    </lineage>
</organism>
<dbReference type="EnsemblMetazoa" id="XM_030990395">
    <property type="protein sequence ID" value="XP_030846255"/>
    <property type="gene ID" value="LOC100891939"/>
</dbReference>
<accession>A0A7M7PAG4</accession>
<dbReference type="SUPFAM" id="SSF82199">
    <property type="entry name" value="SET domain"/>
    <property type="match status" value="1"/>
</dbReference>
<dbReference type="PROSITE" id="PS50280">
    <property type="entry name" value="SET"/>
    <property type="match status" value="1"/>
</dbReference>
<dbReference type="SMART" id="SM00317">
    <property type="entry name" value="SET"/>
    <property type="match status" value="1"/>
</dbReference>
<dbReference type="RefSeq" id="XP_030849385.1">
    <property type="nucleotide sequence ID" value="XM_030993525.1"/>
</dbReference>
<reference evidence="4" key="1">
    <citation type="submission" date="2015-02" db="EMBL/GenBank/DDBJ databases">
        <title>Genome sequencing for Strongylocentrotus purpuratus.</title>
        <authorList>
            <person name="Murali S."/>
            <person name="Liu Y."/>
            <person name="Vee V."/>
            <person name="English A."/>
            <person name="Wang M."/>
            <person name="Skinner E."/>
            <person name="Han Y."/>
            <person name="Muzny D.M."/>
            <person name="Worley K.C."/>
            <person name="Gibbs R.A."/>
        </authorList>
    </citation>
    <scope>NUCLEOTIDE SEQUENCE</scope>
</reference>
<sequence length="1348" mass="152315">MAGRVTRSKGRKCTPGNYEKYLGNKYEDPEGFEPKFLNSEVGHGLFAVKDFPKGAFLLEYKGETISEQEAGRREYTSHHSYQFFFQHEGKTMCIDASDTNHLARLVNDSAPSKRSCNARMRKIISCSGTLHLCLFSLRDIEQGEEIRYDYAAKGLSWRKKEKLYNKIALSVDSRNEDDGNYETVLDSEDDGGLNSGLSNFKRLQHINEAIIECCNGKNDKGKACIKESGYKCRDENEQGGSAASRGRNEDEPGILTPLEDVIHTDPEFAPDSGDRDKQDPDVAPDSGDRDKQNPDVAPDSGDRDKQNPDVAPDSGDSGKQDSDVAPDSGDRDKQDPDVAPDSGDRDKQNPDVTPDSGDRDKQNPDVAPDSRDRDKQDPDVAPDSGDRDKQDPDVTPDSGDRDKQNPDVAPDSRDRDKQDPDVAPDSGDRDKQNPDVAPDSRDRDKQDPDVAPDSGDRDKQDPDVAPDSGDRDKQNPDVAPNSRYRDKQTPDCTLDSADEDKQTPDVAPDPADDDNDDDFAPDSADDDNDDFAPDPVDDDDKDSDFAPDSADEDDSDSTDFAPDSADDWDNDTDFAPDPVDGDKQDPDLTQDSRDAGHSVTVINTQDPSTVDEQPTVMCTDNTNGRKYNKGTYCPFCQRYVMKFPRHLREFKAHKNEPQVVEWLATQDNKLLTKMRNYGNFLHNAEVLKNKEGVLIPVYRPNKKDADCDKYVPCNTCYGFFAKRDLWKHSCVFDEKTDEPVRKRMRRNRVKAGKMMLPFEGSEAVRAIFAGLRDDEEGVGSFIKNDPLMKKLADKFALKLGHDSEQYNHIRNKLREVGRMVLQYRRKTKNSTTSLADLIDPSKFRDVVEATRTVAGFDGKRHLYVTPSLALKLGHTMKKVCNILLAEGIMAGDKVLEDRCNNFSKLLDMNWHEQVSSHALRTLTQNKRNNPQFLPITTDIQTLASFLKKEMKHGKQNLLSDPSNIQQHWKHLSEVTLTLLLVFNRKRSGEVSKMRVEDLHKCRKGSEGLTLLEGLSKWEQELCKMLWRIEIVGKKGRTVPMLLTEVMKDSLDLLNHNREKAGVLDDNKFVFAMLHSNGHIRGCDTLRKHADLCGASRPEFLRSTRLRKHIGTVSQLMNLERNEEDILAKFLGHDIHVHREYYRLPDETLQLAKVSKVLLQLDSGDLSCLSGKGLDDIQLDKGEEVILEDPLEPNDDNENIADVSGCSPTTSSEEKVIEYTQDLQKTRRKLQKRGCSPTTSAEEKVIEYTQDLQKTRRKLQKRAGPKRVKAVPEKLSTGKRNQIKRPWTPDEKAAVHETFHREIFQNRLPGKGVIQQCLNKKAVLHKRTWTQVKDFIRNYLKYKGNKGFL</sequence>
<name>A0A7M7PAG4_STRPU</name>
<dbReference type="EnsemblMetazoa" id="XM_030993525">
    <property type="protein sequence ID" value="XP_030849385"/>
    <property type="gene ID" value="LOC115927509"/>
</dbReference>
<dbReference type="EnsemblMetazoa" id="XM_030993526">
    <property type="protein sequence ID" value="XP_030849386"/>
    <property type="gene ID" value="LOC115927509"/>
</dbReference>
<feature type="compositionally biased region" description="Basic and acidic residues" evidence="1">
    <location>
        <begin position="356"/>
        <end position="475"/>
    </location>
</feature>
<feature type="compositionally biased region" description="Acidic residues" evidence="1">
    <location>
        <begin position="564"/>
        <end position="574"/>
    </location>
</feature>
<dbReference type="Proteomes" id="UP000007110">
    <property type="component" value="Unassembled WGS sequence"/>
</dbReference>
<feature type="compositionally biased region" description="Basic and acidic residues" evidence="1">
    <location>
        <begin position="316"/>
        <end position="349"/>
    </location>
</feature>
<dbReference type="InterPro" id="IPR046341">
    <property type="entry name" value="SET_dom_sf"/>
</dbReference>
<dbReference type="InterPro" id="IPR001214">
    <property type="entry name" value="SET_dom"/>
</dbReference>
<dbReference type="OrthoDB" id="8935755at2759"/>
<dbReference type="PANTHER" id="PTHR33480">
    <property type="entry name" value="SET DOMAIN-CONTAINING PROTEIN-RELATED"/>
    <property type="match status" value="1"/>
</dbReference>
<feature type="region of interest" description="Disordered" evidence="1">
    <location>
        <begin position="233"/>
        <end position="599"/>
    </location>
</feature>
<dbReference type="RefSeq" id="XP_030846255.1">
    <property type="nucleotide sequence ID" value="XM_030990395.1"/>
</dbReference>
<feature type="compositionally biased region" description="Acidic residues" evidence="1">
    <location>
        <begin position="510"/>
        <end position="542"/>
    </location>
</feature>
<evidence type="ECO:0000313" key="3">
    <source>
        <dbReference type="EnsemblMetazoa" id="XP_030846257"/>
    </source>
</evidence>
<dbReference type="Pfam" id="PF00856">
    <property type="entry name" value="SET"/>
    <property type="match status" value="1"/>
</dbReference>
<dbReference type="EnsemblMetazoa" id="XM_030990397">
    <property type="protein sequence ID" value="XP_030846257"/>
    <property type="gene ID" value="LOC100891939"/>
</dbReference>
<dbReference type="Gene3D" id="2.170.270.10">
    <property type="entry name" value="SET domain"/>
    <property type="match status" value="1"/>
</dbReference>
<dbReference type="KEGG" id="spu:100891939"/>
<dbReference type="PANTHER" id="PTHR33480:SF1">
    <property type="entry name" value="TYR RECOMBINASE DOMAIN-CONTAINING PROTEIN"/>
    <property type="match status" value="1"/>
</dbReference>
<evidence type="ECO:0000313" key="4">
    <source>
        <dbReference type="Proteomes" id="UP000007110"/>
    </source>
</evidence>
<dbReference type="RefSeq" id="XP_030846257.1">
    <property type="nucleotide sequence ID" value="XM_030990397.1"/>
</dbReference>
<reference evidence="3" key="2">
    <citation type="submission" date="2021-01" db="UniProtKB">
        <authorList>
            <consortium name="EnsemblMetazoa"/>
        </authorList>
    </citation>
    <scope>IDENTIFICATION</scope>
</reference>
<feature type="compositionally biased region" description="Basic and acidic residues" evidence="1">
    <location>
        <begin position="580"/>
        <end position="596"/>
    </location>
</feature>
<feature type="domain" description="SET" evidence="2">
    <location>
        <begin position="30"/>
        <end position="151"/>
    </location>
</feature>
<protein>
    <recommendedName>
        <fullName evidence="2">SET domain-containing protein</fullName>
    </recommendedName>
</protein>
<dbReference type="KEGG" id="spu:115927509"/>
<evidence type="ECO:0000259" key="2">
    <source>
        <dbReference type="PROSITE" id="PS50280"/>
    </source>
</evidence>
<evidence type="ECO:0000256" key="1">
    <source>
        <dbReference type="SAM" id="MobiDB-lite"/>
    </source>
</evidence>
<dbReference type="GeneID" id="115927509"/>
<dbReference type="InParanoid" id="A0A7M7PAG4"/>
<keyword evidence="4" id="KW-1185">Reference proteome</keyword>
<dbReference type="GeneID" id="100891939"/>